<evidence type="ECO:0000313" key="1">
    <source>
        <dbReference type="EMBL" id="CAI6333770.1"/>
    </source>
</evidence>
<dbReference type="OrthoDB" id="3649348at2759"/>
<protein>
    <submittedName>
        <fullName evidence="1">Uncharacterized protein</fullName>
    </submittedName>
</protein>
<comment type="caution">
    <text evidence="1">The sequence shown here is derived from an EMBL/GenBank/DDBJ whole genome shotgun (WGS) entry which is preliminary data.</text>
</comment>
<reference evidence="1" key="1">
    <citation type="submission" date="2023-01" db="EMBL/GenBank/DDBJ databases">
        <authorList>
            <person name="Van Ghelder C."/>
            <person name="Rancurel C."/>
        </authorList>
    </citation>
    <scope>NUCLEOTIDE SEQUENCE</scope>
    <source>
        <strain evidence="1">CNCM I-4278</strain>
    </source>
</reference>
<dbReference type="Proteomes" id="UP001152607">
    <property type="component" value="Unassembled WGS sequence"/>
</dbReference>
<organism evidence="1 2">
    <name type="scientific">Periconia digitata</name>
    <dbReference type="NCBI Taxonomy" id="1303443"/>
    <lineage>
        <taxon>Eukaryota</taxon>
        <taxon>Fungi</taxon>
        <taxon>Dikarya</taxon>
        <taxon>Ascomycota</taxon>
        <taxon>Pezizomycotina</taxon>
        <taxon>Dothideomycetes</taxon>
        <taxon>Pleosporomycetidae</taxon>
        <taxon>Pleosporales</taxon>
        <taxon>Massarineae</taxon>
        <taxon>Periconiaceae</taxon>
        <taxon>Periconia</taxon>
    </lineage>
</organism>
<gene>
    <name evidence="1" type="ORF">PDIGIT_LOCUS6819</name>
</gene>
<keyword evidence="2" id="KW-1185">Reference proteome</keyword>
<dbReference type="AlphaFoldDB" id="A0A9W4XMB8"/>
<sequence length="155" mass="16939">MATTNSGIPLVVIGRNPGTAQAVRRLMVPEFDVVHACFSPEQAIADISRLAQGLKPLDYHENVGSQNYSRIPNNIAFGGGYDHEAIEAIKTAVDKQVDTTGLLWLWPDAEKRVQGGPPPTTPEQFESYASGVVARIKERACQSDFKESQGGVFYY</sequence>
<accession>A0A9W4XMB8</accession>
<proteinExistence type="predicted"/>
<evidence type="ECO:0000313" key="2">
    <source>
        <dbReference type="Proteomes" id="UP001152607"/>
    </source>
</evidence>
<name>A0A9W4XMB8_9PLEO</name>
<dbReference type="EMBL" id="CAOQHR010000004">
    <property type="protein sequence ID" value="CAI6333770.1"/>
    <property type="molecule type" value="Genomic_DNA"/>
</dbReference>